<name>A0A4R0JUH2_9ACTN</name>
<dbReference type="OrthoDB" id="3865324at2"/>
<dbReference type="EMBL" id="SJKD01000003">
    <property type="protein sequence ID" value="TCC50270.1"/>
    <property type="molecule type" value="Genomic_DNA"/>
</dbReference>
<dbReference type="InterPro" id="IPR011701">
    <property type="entry name" value="MFS"/>
</dbReference>
<dbReference type="InterPro" id="IPR036259">
    <property type="entry name" value="MFS_trans_sf"/>
</dbReference>
<dbReference type="Proteomes" id="UP000293342">
    <property type="component" value="Unassembled WGS sequence"/>
</dbReference>
<dbReference type="SUPFAM" id="SSF103473">
    <property type="entry name" value="MFS general substrate transporter"/>
    <property type="match status" value="1"/>
</dbReference>
<dbReference type="AlphaFoldDB" id="A0A4R0JUH2"/>
<feature type="transmembrane region" description="Helical" evidence="8">
    <location>
        <begin position="270"/>
        <end position="303"/>
    </location>
</feature>
<proteinExistence type="predicted"/>
<feature type="transmembrane region" description="Helical" evidence="8">
    <location>
        <begin position="127"/>
        <end position="148"/>
    </location>
</feature>
<evidence type="ECO:0000256" key="5">
    <source>
        <dbReference type="ARBA" id="ARBA00022989"/>
    </source>
</evidence>
<keyword evidence="3" id="KW-1003">Cell membrane</keyword>
<sequence>MLLLISVVGRSGSGIAATLSALFVTQVVGLSLRSVGLTLTATTAVAVSASIWLGHLADRLGAREMYAAMFGLQALATAGLVVVGDVPGYAVVALALAVADLGYRSSQGAVIHAVVPPESRLPVRAQVRVAANIGFACGAGLGGIALAVGSPAAYRIGLLTTAVLVLATGLLVFRLPRVPAMKAHELSSWQVLRDGPFVRFMGLNGVLNIHNTMLNVALPVWVATRTDAPHWVISVLLIVNAGAVILFQIRLTRGTDSLTGAGRAGRRAGLLLAASCAVLSLTTITSSGLTIALLLLAALAHVAGEILEAASGWGASYALAPPGLVGQYQGAHATGRGMGDLAGPIVLTTLAIPLGLTGWLLVALLFAAAGLLTPVVLRTAARTDRRAEPSAPDTSPAEPRSRRR</sequence>
<organism evidence="9 10">
    <name type="scientific">Kribbella capetownensis</name>
    <dbReference type="NCBI Taxonomy" id="1572659"/>
    <lineage>
        <taxon>Bacteria</taxon>
        <taxon>Bacillati</taxon>
        <taxon>Actinomycetota</taxon>
        <taxon>Actinomycetes</taxon>
        <taxon>Propionibacteriales</taxon>
        <taxon>Kribbellaceae</taxon>
        <taxon>Kribbella</taxon>
    </lineage>
</organism>
<evidence type="ECO:0000256" key="7">
    <source>
        <dbReference type="SAM" id="MobiDB-lite"/>
    </source>
</evidence>
<keyword evidence="4 8" id="KW-0812">Transmembrane</keyword>
<keyword evidence="6 8" id="KW-0472">Membrane</keyword>
<dbReference type="Gene3D" id="1.20.1250.20">
    <property type="entry name" value="MFS general substrate transporter like domains"/>
    <property type="match status" value="1"/>
</dbReference>
<evidence type="ECO:0000256" key="8">
    <source>
        <dbReference type="SAM" id="Phobius"/>
    </source>
</evidence>
<accession>A0A4R0JUH2</accession>
<reference evidence="9 10" key="1">
    <citation type="submission" date="2019-02" db="EMBL/GenBank/DDBJ databases">
        <title>Kribbella capetownensis sp. nov. and Kribbella speibonae sp. nov., isolated from soil.</title>
        <authorList>
            <person name="Curtis S.M."/>
            <person name="Norton I."/>
            <person name="Everest G.J."/>
            <person name="Meyers P.R."/>
        </authorList>
    </citation>
    <scope>NUCLEOTIDE SEQUENCE [LARGE SCALE GENOMIC DNA]</scope>
    <source>
        <strain evidence="9 10">YM53</strain>
    </source>
</reference>
<gene>
    <name evidence="9" type="ORF">E0H75_17200</name>
</gene>
<protein>
    <submittedName>
        <fullName evidence="9">MFS transporter</fullName>
    </submittedName>
</protein>
<keyword evidence="10" id="KW-1185">Reference proteome</keyword>
<feature type="transmembrane region" description="Helical" evidence="8">
    <location>
        <begin position="228"/>
        <end position="249"/>
    </location>
</feature>
<evidence type="ECO:0000256" key="3">
    <source>
        <dbReference type="ARBA" id="ARBA00022475"/>
    </source>
</evidence>
<comment type="subcellular location">
    <subcellularLocation>
        <location evidence="1">Cell membrane</location>
        <topology evidence="1">Multi-pass membrane protein</topology>
    </subcellularLocation>
</comment>
<dbReference type="GO" id="GO:0022857">
    <property type="term" value="F:transmembrane transporter activity"/>
    <property type="evidence" value="ECO:0007669"/>
    <property type="project" value="InterPro"/>
</dbReference>
<dbReference type="PANTHER" id="PTHR23517:SF2">
    <property type="entry name" value="MULTIDRUG RESISTANCE PROTEIN MDTH"/>
    <property type="match status" value="1"/>
</dbReference>
<evidence type="ECO:0000313" key="10">
    <source>
        <dbReference type="Proteomes" id="UP000293342"/>
    </source>
</evidence>
<keyword evidence="5 8" id="KW-1133">Transmembrane helix</keyword>
<evidence type="ECO:0000256" key="2">
    <source>
        <dbReference type="ARBA" id="ARBA00022448"/>
    </source>
</evidence>
<evidence type="ECO:0000256" key="4">
    <source>
        <dbReference type="ARBA" id="ARBA00022692"/>
    </source>
</evidence>
<feature type="transmembrane region" description="Helical" evidence="8">
    <location>
        <begin position="32"/>
        <end position="53"/>
    </location>
</feature>
<feature type="transmembrane region" description="Helical" evidence="8">
    <location>
        <begin position="154"/>
        <end position="176"/>
    </location>
</feature>
<comment type="caution">
    <text evidence="9">The sequence shown here is derived from an EMBL/GenBank/DDBJ whole genome shotgun (WGS) entry which is preliminary data.</text>
</comment>
<evidence type="ECO:0000256" key="6">
    <source>
        <dbReference type="ARBA" id="ARBA00023136"/>
    </source>
</evidence>
<dbReference type="GO" id="GO:0005886">
    <property type="term" value="C:plasma membrane"/>
    <property type="evidence" value="ECO:0007669"/>
    <property type="project" value="UniProtKB-SubCell"/>
</dbReference>
<evidence type="ECO:0000313" key="9">
    <source>
        <dbReference type="EMBL" id="TCC50270.1"/>
    </source>
</evidence>
<feature type="transmembrane region" description="Helical" evidence="8">
    <location>
        <begin position="356"/>
        <end position="377"/>
    </location>
</feature>
<feature type="region of interest" description="Disordered" evidence="7">
    <location>
        <begin position="383"/>
        <end position="404"/>
    </location>
</feature>
<evidence type="ECO:0000256" key="1">
    <source>
        <dbReference type="ARBA" id="ARBA00004651"/>
    </source>
</evidence>
<dbReference type="Pfam" id="PF07690">
    <property type="entry name" value="MFS_1"/>
    <property type="match status" value="1"/>
</dbReference>
<dbReference type="PANTHER" id="PTHR23517">
    <property type="entry name" value="RESISTANCE PROTEIN MDTM, PUTATIVE-RELATED-RELATED"/>
    <property type="match status" value="1"/>
</dbReference>
<keyword evidence="2" id="KW-0813">Transport</keyword>
<dbReference type="InterPro" id="IPR050171">
    <property type="entry name" value="MFS_Transporters"/>
</dbReference>